<organism evidence="2 3">
    <name type="scientific">Actinomadura chibensis</name>
    <dbReference type="NCBI Taxonomy" id="392828"/>
    <lineage>
        <taxon>Bacteria</taxon>
        <taxon>Bacillati</taxon>
        <taxon>Actinomycetota</taxon>
        <taxon>Actinomycetes</taxon>
        <taxon>Streptosporangiales</taxon>
        <taxon>Thermomonosporaceae</taxon>
        <taxon>Actinomadura</taxon>
    </lineage>
</organism>
<accession>A0A5D0NW23</accession>
<dbReference type="SUPFAM" id="SSF54637">
    <property type="entry name" value="Thioesterase/thiol ester dehydrase-isomerase"/>
    <property type="match status" value="1"/>
</dbReference>
<dbReference type="Proteomes" id="UP000323380">
    <property type="component" value="Unassembled WGS sequence"/>
</dbReference>
<protein>
    <submittedName>
        <fullName evidence="2">MaoC family dehydratase</fullName>
    </submittedName>
</protein>
<dbReference type="InterPro" id="IPR039569">
    <property type="entry name" value="FAS1-like_DH_region"/>
</dbReference>
<dbReference type="STRING" id="1220554.GCA_001552135_04207"/>
<sequence>MPVDETLLDSIRTNVGAETVHSLGPVTALTIRRYARAIGESNPLYFDTEFARARGHAEIVAPPNLVTAITCWDEGPAAEGLREDGTPLVMQLEGLPTSGVRVMGGGEDMEFHAPITAGTTVVERSTMLDAELRQGRTGPFIVVRYRHEFVDGDGVLLVTSTRKVLVR</sequence>
<dbReference type="CDD" id="cd03441">
    <property type="entry name" value="R_hydratase_like"/>
    <property type="match status" value="1"/>
</dbReference>
<keyword evidence="3" id="KW-1185">Reference proteome</keyword>
<dbReference type="EMBL" id="VSFG01000001">
    <property type="protein sequence ID" value="TYB48201.1"/>
    <property type="molecule type" value="Genomic_DNA"/>
</dbReference>
<name>A0A5D0NW23_9ACTN</name>
<dbReference type="RefSeq" id="WP_083980920.1">
    <property type="nucleotide sequence ID" value="NZ_VSFG01000001.1"/>
</dbReference>
<evidence type="ECO:0000313" key="3">
    <source>
        <dbReference type="Proteomes" id="UP000323380"/>
    </source>
</evidence>
<gene>
    <name evidence="2" type="ORF">FXF69_02990</name>
</gene>
<reference evidence="2 3" key="1">
    <citation type="submission" date="2019-08" db="EMBL/GenBank/DDBJ databases">
        <title>Actinomadura sp. nov. CYP1-5 isolated from mountain soil.</title>
        <authorList>
            <person name="Songsumanus A."/>
            <person name="Kuncharoen N."/>
            <person name="Kudo T."/>
            <person name="Yuki M."/>
            <person name="Igarashi Y."/>
            <person name="Tanasupawat S."/>
        </authorList>
    </citation>
    <scope>NUCLEOTIDE SEQUENCE [LARGE SCALE GENOMIC DNA]</scope>
    <source>
        <strain evidence="2 3">JCM 14158</strain>
    </source>
</reference>
<proteinExistence type="predicted"/>
<dbReference type="InterPro" id="IPR029069">
    <property type="entry name" value="HotDog_dom_sf"/>
</dbReference>
<evidence type="ECO:0000259" key="1">
    <source>
        <dbReference type="Pfam" id="PF13452"/>
    </source>
</evidence>
<feature type="domain" description="FAS1-like dehydratase" evidence="1">
    <location>
        <begin position="16"/>
        <end position="159"/>
    </location>
</feature>
<comment type="caution">
    <text evidence="2">The sequence shown here is derived from an EMBL/GenBank/DDBJ whole genome shotgun (WGS) entry which is preliminary data.</text>
</comment>
<dbReference type="Gene3D" id="3.10.129.10">
    <property type="entry name" value="Hotdog Thioesterase"/>
    <property type="match status" value="1"/>
</dbReference>
<dbReference type="Pfam" id="PF13452">
    <property type="entry name" value="FAS1_DH_region"/>
    <property type="match status" value="1"/>
</dbReference>
<evidence type="ECO:0000313" key="2">
    <source>
        <dbReference type="EMBL" id="TYB48201.1"/>
    </source>
</evidence>
<dbReference type="AlphaFoldDB" id="A0A5D0NW23"/>